<keyword evidence="5 6" id="KW-0472">Membrane</keyword>
<proteinExistence type="predicted"/>
<dbReference type="Gene3D" id="1.10.3730.20">
    <property type="match status" value="1"/>
</dbReference>
<evidence type="ECO:0000256" key="2">
    <source>
        <dbReference type="ARBA" id="ARBA00022475"/>
    </source>
</evidence>
<dbReference type="Proteomes" id="UP000613011">
    <property type="component" value="Unassembled WGS sequence"/>
</dbReference>
<dbReference type="EMBL" id="JAEQNA010000003">
    <property type="protein sequence ID" value="MBL0420920.1"/>
    <property type="molecule type" value="Genomic_DNA"/>
</dbReference>
<dbReference type="Pfam" id="PF00892">
    <property type="entry name" value="EamA"/>
    <property type="match status" value="2"/>
</dbReference>
<evidence type="ECO:0000313" key="8">
    <source>
        <dbReference type="EMBL" id="MBL0420920.1"/>
    </source>
</evidence>
<dbReference type="PANTHER" id="PTHR42920:SF11">
    <property type="entry name" value="INNER MEMBRANE PROTEIN YTFF"/>
    <property type="match status" value="1"/>
</dbReference>
<sequence>MNAALTPTNIVVMSLPALLWAGNAVVGRMVAPLVPPLTLNMLRWALSLLVLLPMASWVLRRDSSIWTRWRRYALLGLLSVGLYNSMQYLALHTSTPINVTLVGSSMPIFTVAVGALFFKHHPTRKQLVGAALSTLGVLLVLSHGDLRRLAEVRFVPGDLYMLLATAAFALYSWMLTRTDQDDPALRKDWAAFLLVQVMAGSVWSLLLTVGEWTLGSPAPIQWGWPLAMALVFIVLGPSVLAYRLWGLGVQRVGPNIASLFINLTPVFAALMSAAFLGELPRLHHALAFLLMASGILIASR</sequence>
<dbReference type="RefSeq" id="WP_201683984.1">
    <property type="nucleotide sequence ID" value="NZ_JAEQNA010000003.1"/>
</dbReference>
<feature type="domain" description="EamA" evidence="7">
    <location>
        <begin position="10"/>
        <end position="141"/>
    </location>
</feature>
<feature type="domain" description="EamA" evidence="7">
    <location>
        <begin position="156"/>
        <end position="299"/>
    </location>
</feature>
<keyword evidence="3 6" id="KW-0812">Transmembrane</keyword>
<feature type="transmembrane region" description="Helical" evidence="6">
    <location>
        <begin position="188"/>
        <end position="210"/>
    </location>
</feature>
<dbReference type="AlphaFoldDB" id="A0A937D3P1"/>
<feature type="transmembrane region" description="Helical" evidence="6">
    <location>
        <begin position="97"/>
        <end position="118"/>
    </location>
</feature>
<organism evidence="8 9">
    <name type="scientific">Ramlibacter aurantiacus</name>
    <dbReference type="NCBI Taxonomy" id="2801330"/>
    <lineage>
        <taxon>Bacteria</taxon>
        <taxon>Pseudomonadati</taxon>
        <taxon>Pseudomonadota</taxon>
        <taxon>Betaproteobacteria</taxon>
        <taxon>Burkholderiales</taxon>
        <taxon>Comamonadaceae</taxon>
        <taxon>Ramlibacter</taxon>
    </lineage>
</organism>
<keyword evidence="9" id="KW-1185">Reference proteome</keyword>
<keyword evidence="2" id="KW-1003">Cell membrane</keyword>
<reference evidence="8" key="1">
    <citation type="submission" date="2021-01" db="EMBL/GenBank/DDBJ databases">
        <title>Ramlibacter sp. strain AW1 16S ribosomal RNA gene Genome sequencing and assembly.</title>
        <authorList>
            <person name="Kang M."/>
        </authorList>
    </citation>
    <scope>NUCLEOTIDE SEQUENCE</scope>
    <source>
        <strain evidence="8">AW1</strain>
    </source>
</reference>
<feature type="transmembrane region" description="Helical" evidence="6">
    <location>
        <begin position="256"/>
        <end position="276"/>
    </location>
</feature>
<feature type="transmembrane region" description="Helical" evidence="6">
    <location>
        <begin position="159"/>
        <end position="176"/>
    </location>
</feature>
<feature type="transmembrane region" description="Helical" evidence="6">
    <location>
        <begin position="282"/>
        <end position="299"/>
    </location>
</feature>
<feature type="transmembrane region" description="Helical" evidence="6">
    <location>
        <begin position="127"/>
        <end position="144"/>
    </location>
</feature>
<comment type="subcellular location">
    <subcellularLocation>
        <location evidence="1">Cell membrane</location>
        <topology evidence="1">Multi-pass membrane protein</topology>
    </subcellularLocation>
</comment>
<dbReference type="InterPro" id="IPR000620">
    <property type="entry name" value="EamA_dom"/>
</dbReference>
<accession>A0A937D3P1</accession>
<dbReference type="SUPFAM" id="SSF103481">
    <property type="entry name" value="Multidrug resistance efflux transporter EmrE"/>
    <property type="match status" value="2"/>
</dbReference>
<evidence type="ECO:0000256" key="3">
    <source>
        <dbReference type="ARBA" id="ARBA00022692"/>
    </source>
</evidence>
<dbReference type="InterPro" id="IPR037185">
    <property type="entry name" value="EmrE-like"/>
</dbReference>
<keyword evidence="4 6" id="KW-1133">Transmembrane helix</keyword>
<feature type="transmembrane region" description="Helical" evidence="6">
    <location>
        <begin position="222"/>
        <end position="244"/>
    </location>
</feature>
<evidence type="ECO:0000259" key="7">
    <source>
        <dbReference type="Pfam" id="PF00892"/>
    </source>
</evidence>
<evidence type="ECO:0000256" key="4">
    <source>
        <dbReference type="ARBA" id="ARBA00022989"/>
    </source>
</evidence>
<dbReference type="GO" id="GO:0005886">
    <property type="term" value="C:plasma membrane"/>
    <property type="evidence" value="ECO:0007669"/>
    <property type="project" value="UniProtKB-SubCell"/>
</dbReference>
<protein>
    <submittedName>
        <fullName evidence="8">DMT family transporter</fullName>
    </submittedName>
</protein>
<evidence type="ECO:0000256" key="6">
    <source>
        <dbReference type="SAM" id="Phobius"/>
    </source>
</evidence>
<dbReference type="InterPro" id="IPR051258">
    <property type="entry name" value="Diverse_Substrate_Transporter"/>
</dbReference>
<evidence type="ECO:0000256" key="5">
    <source>
        <dbReference type="ARBA" id="ARBA00023136"/>
    </source>
</evidence>
<feature type="transmembrane region" description="Helical" evidence="6">
    <location>
        <begin position="72"/>
        <end position="91"/>
    </location>
</feature>
<evidence type="ECO:0000313" key="9">
    <source>
        <dbReference type="Proteomes" id="UP000613011"/>
    </source>
</evidence>
<feature type="transmembrane region" description="Helical" evidence="6">
    <location>
        <begin position="41"/>
        <end position="60"/>
    </location>
</feature>
<comment type="caution">
    <text evidence="8">The sequence shown here is derived from an EMBL/GenBank/DDBJ whole genome shotgun (WGS) entry which is preliminary data.</text>
</comment>
<evidence type="ECO:0000256" key="1">
    <source>
        <dbReference type="ARBA" id="ARBA00004651"/>
    </source>
</evidence>
<name>A0A937D3P1_9BURK</name>
<gene>
    <name evidence="8" type="ORF">JI739_11235</name>
</gene>
<dbReference type="PANTHER" id="PTHR42920">
    <property type="entry name" value="OS03G0707200 PROTEIN-RELATED"/>
    <property type="match status" value="1"/>
</dbReference>